<dbReference type="OrthoDB" id="10583048at2759"/>
<sequence length="242" mass="28495">MVKKDSINHSKKYFPIAQEQEEGLNMAIFYRRKKVRLKSVSTEELNIFQQPCLLISLKFEKGKDMQRRKTCILFMWKDKMYSPSALLQKLKGLDKINQTIYVIAFSESDGYLYIEFLKYISKELAIVIAKELSNYSNGPEKNRLVDILLLFERFEMFVLNQSLRQFINPEESMTRLESDLDFNDNSNHIQKNVINSNQENYSLSSDRKKSPEQKIKILLTIIPKEKDITTQVVIRSGLFDRK</sequence>
<accession>A0A6J8D695</accession>
<evidence type="ECO:0000313" key="1">
    <source>
        <dbReference type="EMBL" id="CAC5403181.1"/>
    </source>
</evidence>
<dbReference type="Proteomes" id="UP000507470">
    <property type="component" value="Unassembled WGS sequence"/>
</dbReference>
<protein>
    <submittedName>
        <fullName evidence="1">Uncharacterized protein</fullName>
    </submittedName>
</protein>
<evidence type="ECO:0000313" key="2">
    <source>
        <dbReference type="Proteomes" id="UP000507470"/>
    </source>
</evidence>
<organism evidence="1 2">
    <name type="scientific">Mytilus coruscus</name>
    <name type="common">Sea mussel</name>
    <dbReference type="NCBI Taxonomy" id="42192"/>
    <lineage>
        <taxon>Eukaryota</taxon>
        <taxon>Metazoa</taxon>
        <taxon>Spiralia</taxon>
        <taxon>Lophotrochozoa</taxon>
        <taxon>Mollusca</taxon>
        <taxon>Bivalvia</taxon>
        <taxon>Autobranchia</taxon>
        <taxon>Pteriomorphia</taxon>
        <taxon>Mytilida</taxon>
        <taxon>Mytiloidea</taxon>
        <taxon>Mytilidae</taxon>
        <taxon>Mytilinae</taxon>
        <taxon>Mytilus</taxon>
    </lineage>
</organism>
<proteinExistence type="predicted"/>
<keyword evidence="2" id="KW-1185">Reference proteome</keyword>
<dbReference type="AlphaFoldDB" id="A0A6J8D695"/>
<reference evidence="1 2" key="1">
    <citation type="submission" date="2020-06" db="EMBL/GenBank/DDBJ databases">
        <authorList>
            <person name="Li R."/>
            <person name="Bekaert M."/>
        </authorList>
    </citation>
    <scope>NUCLEOTIDE SEQUENCE [LARGE SCALE GENOMIC DNA]</scope>
    <source>
        <strain evidence="2">wild</strain>
    </source>
</reference>
<dbReference type="EMBL" id="CACVKT020006694">
    <property type="protein sequence ID" value="CAC5403181.1"/>
    <property type="molecule type" value="Genomic_DNA"/>
</dbReference>
<gene>
    <name evidence="1" type="ORF">MCOR_37086</name>
</gene>
<name>A0A6J8D695_MYTCO</name>